<feature type="transmembrane region" description="Helical" evidence="1">
    <location>
        <begin position="16"/>
        <end position="34"/>
    </location>
</feature>
<dbReference type="Proteomes" id="UP001519460">
    <property type="component" value="Unassembled WGS sequence"/>
</dbReference>
<evidence type="ECO:0000313" key="2">
    <source>
        <dbReference type="EMBL" id="KAK7508104.1"/>
    </source>
</evidence>
<comment type="caution">
    <text evidence="2">The sequence shown here is derived from an EMBL/GenBank/DDBJ whole genome shotgun (WGS) entry which is preliminary data.</text>
</comment>
<keyword evidence="1" id="KW-0812">Transmembrane</keyword>
<organism evidence="2 3">
    <name type="scientific">Batillaria attramentaria</name>
    <dbReference type="NCBI Taxonomy" id="370345"/>
    <lineage>
        <taxon>Eukaryota</taxon>
        <taxon>Metazoa</taxon>
        <taxon>Spiralia</taxon>
        <taxon>Lophotrochozoa</taxon>
        <taxon>Mollusca</taxon>
        <taxon>Gastropoda</taxon>
        <taxon>Caenogastropoda</taxon>
        <taxon>Sorbeoconcha</taxon>
        <taxon>Cerithioidea</taxon>
        <taxon>Batillariidae</taxon>
        <taxon>Batillaria</taxon>
    </lineage>
</organism>
<dbReference type="AlphaFoldDB" id="A0ABD0M9G7"/>
<evidence type="ECO:0000313" key="3">
    <source>
        <dbReference type="Proteomes" id="UP001519460"/>
    </source>
</evidence>
<keyword evidence="1" id="KW-1133">Transmembrane helix</keyword>
<protein>
    <submittedName>
        <fullName evidence="2">Uncharacterized protein</fullName>
    </submittedName>
</protein>
<sequence length="95" mass="10546">MNLFPSSRHAESMQNLGYVSAPAIVISFFSPFWLRKTSFQVQCFTAQNCEGDALKAGTWLMSISGTRFQDKTMMTELRQDASISVAVQSLSCPIT</sequence>
<name>A0ABD0M9G7_9CAEN</name>
<evidence type="ECO:0000256" key="1">
    <source>
        <dbReference type="SAM" id="Phobius"/>
    </source>
</evidence>
<reference evidence="2 3" key="1">
    <citation type="journal article" date="2023" name="Sci. Data">
        <title>Genome assembly of the Korean intertidal mud-creeper Batillaria attramentaria.</title>
        <authorList>
            <person name="Patra A.K."/>
            <person name="Ho P.T."/>
            <person name="Jun S."/>
            <person name="Lee S.J."/>
            <person name="Kim Y."/>
            <person name="Won Y.J."/>
        </authorList>
    </citation>
    <scope>NUCLEOTIDE SEQUENCE [LARGE SCALE GENOMIC DNA]</scope>
    <source>
        <strain evidence="2">Wonlab-2016</strain>
    </source>
</reference>
<accession>A0ABD0M9G7</accession>
<keyword evidence="3" id="KW-1185">Reference proteome</keyword>
<keyword evidence="1" id="KW-0472">Membrane</keyword>
<dbReference type="EMBL" id="JACVVK020000002">
    <property type="protein sequence ID" value="KAK7508104.1"/>
    <property type="molecule type" value="Genomic_DNA"/>
</dbReference>
<gene>
    <name evidence="2" type="ORF">BaRGS_00000343</name>
</gene>
<proteinExistence type="predicted"/>